<dbReference type="EMBL" id="KX699585">
    <property type="protein sequence ID" value="APD73541.1"/>
    <property type="molecule type" value="Genomic_DNA"/>
</dbReference>
<feature type="chain" id="PRO_5013153571" evidence="7">
    <location>
        <begin position="25"/>
        <end position="417"/>
    </location>
</feature>
<evidence type="ECO:0000256" key="3">
    <source>
        <dbReference type="ARBA" id="ARBA00022622"/>
    </source>
</evidence>
<feature type="signal peptide" evidence="7">
    <location>
        <begin position="1"/>
        <end position="24"/>
    </location>
</feature>
<dbReference type="InterPro" id="IPR001812">
    <property type="entry name" value="Trypano_VSG_A_N_dom"/>
</dbReference>
<evidence type="ECO:0000256" key="4">
    <source>
        <dbReference type="ARBA" id="ARBA00023136"/>
    </source>
</evidence>
<protein>
    <submittedName>
        <fullName evidence="9">Variant surface glycoprotein 1125.1315</fullName>
    </submittedName>
</protein>
<keyword evidence="6" id="KW-0449">Lipoprotein</keyword>
<name>A0A1J0R6P7_9TRYP</name>
<keyword evidence="7" id="KW-0732">Signal</keyword>
<evidence type="ECO:0000256" key="7">
    <source>
        <dbReference type="SAM" id="SignalP"/>
    </source>
</evidence>
<dbReference type="SUPFAM" id="SSF58087">
    <property type="entry name" value="Variant surface glycoprotein (N-terminal domain)"/>
    <property type="match status" value="1"/>
</dbReference>
<comment type="subcellular location">
    <subcellularLocation>
        <location evidence="1">Cell membrane</location>
        <topology evidence="1">Lipid-anchor</topology>
        <topology evidence="1">GPI-anchor</topology>
    </subcellularLocation>
</comment>
<dbReference type="VEuPathDB" id="TriTrypDB:Tb427_000474200"/>
<dbReference type="GO" id="GO:0005886">
    <property type="term" value="C:plasma membrane"/>
    <property type="evidence" value="ECO:0007669"/>
    <property type="project" value="UniProtKB-SubCell"/>
</dbReference>
<evidence type="ECO:0000313" key="9">
    <source>
        <dbReference type="EMBL" id="APD73541.1"/>
    </source>
</evidence>
<dbReference type="VEuPathDB" id="TriTrypDB:Tb11.v5.0112"/>
<keyword evidence="4" id="KW-0472">Membrane</keyword>
<dbReference type="GO" id="GO:0042783">
    <property type="term" value="P:symbiont-mediated evasion of host immune response"/>
    <property type="evidence" value="ECO:0007669"/>
    <property type="project" value="InterPro"/>
</dbReference>
<dbReference type="Pfam" id="PF00913">
    <property type="entry name" value="Trypan_glycop"/>
    <property type="match status" value="1"/>
</dbReference>
<sequence>MSGKPRTAKQLFAFLSVVAYGAEATKLAVQTTELQTACKLAGELKKAAADLAIKVSTKAAQAQQLTDLAADILAIAFTQDGAASSKLKLAAELARQQSSKAQKALATNAKNAVLAAARAGTAAGRIDDIAAAMLKADNGGNSQCVASSTSALQGTINQVNLDGCTSGSNHQLTLPDDGSVTTPVDIAGAFKGISDTESTTNSGATTCNLLHKGANGGFGQPTAAVKLLGGLLEQSTGAGTAPTWKGGATNYAASGEPYKTIHNDYTALEIELGTTSSTTIALLAINDATINKAPELTIPKGSINADYPAEEIKLDTTDTANIKAMLKQYRDALAGPKLDKERDTFFRKLLDLNSTACELGTQLTAHQDCDVTKTQTPKCDGKKQGDCGKATGCEWNKTERKCKLTENIEQDAQKANQ</sequence>
<organism evidence="9">
    <name type="scientific">Trypanosoma brucei</name>
    <dbReference type="NCBI Taxonomy" id="5691"/>
    <lineage>
        <taxon>Eukaryota</taxon>
        <taxon>Discoba</taxon>
        <taxon>Euglenozoa</taxon>
        <taxon>Kinetoplastea</taxon>
        <taxon>Metakinetoplastina</taxon>
        <taxon>Trypanosomatida</taxon>
        <taxon>Trypanosomatidae</taxon>
        <taxon>Trypanosoma</taxon>
    </lineage>
</organism>
<dbReference type="GO" id="GO:0098552">
    <property type="term" value="C:side of membrane"/>
    <property type="evidence" value="ECO:0007669"/>
    <property type="project" value="UniProtKB-KW"/>
</dbReference>
<feature type="domain" description="Trypanosome variant surface glycoprotein A-type N-terminal" evidence="8">
    <location>
        <begin position="19"/>
        <end position="281"/>
    </location>
</feature>
<evidence type="ECO:0000256" key="2">
    <source>
        <dbReference type="ARBA" id="ARBA00022475"/>
    </source>
</evidence>
<keyword evidence="3" id="KW-0336">GPI-anchor</keyword>
<keyword evidence="2" id="KW-1003">Cell membrane</keyword>
<proteinExistence type="predicted"/>
<evidence type="ECO:0000256" key="6">
    <source>
        <dbReference type="ARBA" id="ARBA00023288"/>
    </source>
</evidence>
<dbReference type="AlphaFoldDB" id="A0A1J0R6P7"/>
<accession>A0A1J0R6P7</accession>
<evidence type="ECO:0000256" key="1">
    <source>
        <dbReference type="ARBA" id="ARBA00004609"/>
    </source>
</evidence>
<dbReference type="Gene3D" id="3.90.150.10">
    <property type="entry name" value="Variant Surface Glycoprotein, subunit A domain 1"/>
    <property type="match status" value="1"/>
</dbReference>
<reference evidence="9" key="1">
    <citation type="submission" date="2016-08" db="EMBL/GenBank/DDBJ databases">
        <title>VSG repertoire of Trypanosoma brucei EATRO 1125.</title>
        <authorList>
            <person name="Cross G.A."/>
        </authorList>
    </citation>
    <scope>NUCLEOTIDE SEQUENCE</scope>
    <source>
        <strain evidence="9">EATRO 1125</strain>
    </source>
</reference>
<keyword evidence="5" id="KW-0325">Glycoprotein</keyword>
<evidence type="ECO:0000256" key="5">
    <source>
        <dbReference type="ARBA" id="ARBA00023180"/>
    </source>
</evidence>
<evidence type="ECO:0000259" key="8">
    <source>
        <dbReference type="Pfam" id="PF00913"/>
    </source>
</evidence>